<organism evidence="4 5">
    <name type="scientific">Streptomyces aidingensis</name>
    <dbReference type="NCBI Taxonomy" id="910347"/>
    <lineage>
        <taxon>Bacteria</taxon>
        <taxon>Bacillati</taxon>
        <taxon>Actinomycetota</taxon>
        <taxon>Actinomycetes</taxon>
        <taxon>Kitasatosporales</taxon>
        <taxon>Streptomycetaceae</taxon>
        <taxon>Streptomyces</taxon>
    </lineage>
</organism>
<dbReference type="STRING" id="910347.SAMN05421773_101381"/>
<dbReference type="Pfam" id="PF07811">
    <property type="entry name" value="TadE"/>
    <property type="match status" value="1"/>
</dbReference>
<accession>A0A1I1EU53</accession>
<dbReference type="Proteomes" id="UP000199207">
    <property type="component" value="Unassembled WGS sequence"/>
</dbReference>
<keyword evidence="5" id="KW-1185">Reference proteome</keyword>
<gene>
    <name evidence="4" type="ORF">SAMN05421773_101381</name>
</gene>
<evidence type="ECO:0000313" key="5">
    <source>
        <dbReference type="Proteomes" id="UP000199207"/>
    </source>
</evidence>
<sequence length="154" mass="15678">MPLAVIPRLRTRARDLPRDGSGPGPEPGPGRRAAADRGSVLVEFVGMFPYILLMMALIWQGILIGYTFSLAGNAADQGARAGAAAQGGAGACQDKALEDLPGAWQGSAAVTCADDGTVYTAEVVLTVPVLFPGVLSSPITIDGRAGAADEREGG</sequence>
<keyword evidence="2" id="KW-1133">Transmembrane helix</keyword>
<evidence type="ECO:0000256" key="2">
    <source>
        <dbReference type="SAM" id="Phobius"/>
    </source>
</evidence>
<dbReference type="RefSeq" id="WP_093836811.1">
    <property type="nucleotide sequence ID" value="NZ_FOLM01000001.1"/>
</dbReference>
<feature type="domain" description="TadE-like" evidence="3">
    <location>
        <begin position="38"/>
        <end position="80"/>
    </location>
</feature>
<dbReference type="EMBL" id="FOLM01000001">
    <property type="protein sequence ID" value="SFB88433.1"/>
    <property type="molecule type" value="Genomic_DNA"/>
</dbReference>
<reference evidence="4 5" key="1">
    <citation type="submission" date="2016-10" db="EMBL/GenBank/DDBJ databases">
        <authorList>
            <person name="de Groot N.N."/>
        </authorList>
    </citation>
    <scope>NUCLEOTIDE SEQUENCE [LARGE SCALE GENOMIC DNA]</scope>
    <source>
        <strain evidence="4 5">CGMCC 4.5739</strain>
    </source>
</reference>
<protein>
    <submittedName>
        <fullName evidence="4">Pilus assembly protein CpaE</fullName>
    </submittedName>
</protein>
<evidence type="ECO:0000259" key="3">
    <source>
        <dbReference type="Pfam" id="PF07811"/>
    </source>
</evidence>
<name>A0A1I1EU53_9ACTN</name>
<dbReference type="InterPro" id="IPR012495">
    <property type="entry name" value="TadE-like_dom"/>
</dbReference>
<feature type="region of interest" description="Disordered" evidence="1">
    <location>
        <begin position="12"/>
        <end position="33"/>
    </location>
</feature>
<keyword evidence="2" id="KW-0472">Membrane</keyword>
<dbReference type="OrthoDB" id="4336202at2"/>
<proteinExistence type="predicted"/>
<evidence type="ECO:0000313" key="4">
    <source>
        <dbReference type="EMBL" id="SFB88433.1"/>
    </source>
</evidence>
<evidence type="ECO:0000256" key="1">
    <source>
        <dbReference type="SAM" id="MobiDB-lite"/>
    </source>
</evidence>
<feature type="transmembrane region" description="Helical" evidence="2">
    <location>
        <begin position="47"/>
        <end position="68"/>
    </location>
</feature>
<dbReference type="AlphaFoldDB" id="A0A1I1EU53"/>
<keyword evidence="2" id="KW-0812">Transmembrane</keyword>